<name>A0A2I1IPM4_9ACTO</name>
<evidence type="ECO:0000256" key="1">
    <source>
        <dbReference type="SAM" id="Phobius"/>
    </source>
</evidence>
<dbReference type="InterPro" id="IPR029058">
    <property type="entry name" value="AB_hydrolase_fold"/>
</dbReference>
<dbReference type="SUPFAM" id="SSF53474">
    <property type="entry name" value="alpha/beta-Hydrolases"/>
    <property type="match status" value="1"/>
</dbReference>
<sequence length="433" mass="46772">MRDANLLSPNALWLAWILVAVATALMFSLAAGAKKYFRKAFVALLAGGGASAITLLVIDYLWVPFPDGLDWHIYIWIVLAVSALVMGGFALGIKAPTLARATRFLGALVAVAVFAAGASLGTNAVYQAYPTMESFFGPSKIDTVSWKKLHLAAGSERKLDAKSFGNIPKRGVLTKVTIPGKKSGFRARPANIYLPPAALGPRPPKLPVLVLLAGIPGTPNDWVRLGNAPMMAERYASTHSGVAPILVLADVTGSTTYNTLCADSTRGNASTYATKDMPEWVKANLPAAASADKWLVAGVSFGGTCAVQFALQAPNTYRHFFDMSGEAEQKIGTRRYTIQHAFAGDAEKWKLYQIAPLLQNGHFPAMSGRFGLGIEDKFAGAKTRRVHAQAKKKGIDVGQIVYTQGRHSWAVWRSLLKQQWPWMMQQLGIEKGK</sequence>
<dbReference type="GeneID" id="35866045"/>
<dbReference type="RefSeq" id="WP_024330847.1">
    <property type="nucleotide sequence ID" value="NZ_JASOXK010000011.1"/>
</dbReference>
<protein>
    <recommendedName>
        <fullName evidence="4">Esterase</fullName>
    </recommendedName>
</protein>
<feature type="transmembrane region" description="Helical" evidence="1">
    <location>
        <begin position="40"/>
        <end position="61"/>
    </location>
</feature>
<keyword evidence="1" id="KW-0472">Membrane</keyword>
<feature type="transmembrane region" description="Helical" evidence="1">
    <location>
        <begin position="73"/>
        <end position="93"/>
    </location>
</feature>
<comment type="caution">
    <text evidence="2">The sequence shown here is derived from an EMBL/GenBank/DDBJ whole genome shotgun (WGS) entry which is preliminary data.</text>
</comment>
<accession>A0A2I1IPM4</accession>
<proteinExistence type="predicted"/>
<dbReference type="EMBL" id="PKKO01000001">
    <property type="protein sequence ID" value="PKY73070.1"/>
    <property type="molecule type" value="Genomic_DNA"/>
</dbReference>
<reference evidence="2 3" key="1">
    <citation type="submission" date="2017-12" db="EMBL/GenBank/DDBJ databases">
        <title>Phylogenetic diversity of female urinary microbiome.</title>
        <authorList>
            <person name="Thomas-White K."/>
            <person name="Wolfe A.J."/>
        </authorList>
    </citation>
    <scope>NUCLEOTIDE SEQUENCE [LARGE SCALE GENOMIC DNA]</scope>
    <source>
        <strain evidence="2 3">UMB0402</strain>
    </source>
</reference>
<evidence type="ECO:0000313" key="3">
    <source>
        <dbReference type="Proteomes" id="UP000235122"/>
    </source>
</evidence>
<dbReference type="PANTHER" id="PTHR48098:SF1">
    <property type="entry name" value="DIACYLGLYCEROL ACYLTRANSFERASE_MYCOLYLTRANSFERASE AG85A"/>
    <property type="match status" value="1"/>
</dbReference>
<keyword evidence="1" id="KW-0812">Transmembrane</keyword>
<dbReference type="AlphaFoldDB" id="A0A2I1IPM4"/>
<dbReference type="InterPro" id="IPR000801">
    <property type="entry name" value="Esterase-like"/>
</dbReference>
<dbReference type="GO" id="GO:0016747">
    <property type="term" value="F:acyltransferase activity, transferring groups other than amino-acyl groups"/>
    <property type="evidence" value="ECO:0007669"/>
    <property type="project" value="TreeGrafter"/>
</dbReference>
<gene>
    <name evidence="2" type="ORF">CYJ19_00285</name>
</gene>
<dbReference type="PANTHER" id="PTHR48098">
    <property type="entry name" value="ENTEROCHELIN ESTERASE-RELATED"/>
    <property type="match status" value="1"/>
</dbReference>
<dbReference type="Gene3D" id="3.40.50.1820">
    <property type="entry name" value="alpha/beta hydrolase"/>
    <property type="match status" value="1"/>
</dbReference>
<evidence type="ECO:0008006" key="4">
    <source>
        <dbReference type="Google" id="ProtNLM"/>
    </source>
</evidence>
<evidence type="ECO:0000313" key="2">
    <source>
        <dbReference type="EMBL" id="PKY73070.1"/>
    </source>
</evidence>
<keyword evidence="3" id="KW-1185">Reference proteome</keyword>
<organism evidence="2 3">
    <name type="scientific">Winkia neuii</name>
    <dbReference type="NCBI Taxonomy" id="33007"/>
    <lineage>
        <taxon>Bacteria</taxon>
        <taxon>Bacillati</taxon>
        <taxon>Actinomycetota</taxon>
        <taxon>Actinomycetes</taxon>
        <taxon>Actinomycetales</taxon>
        <taxon>Actinomycetaceae</taxon>
        <taxon>Winkia</taxon>
    </lineage>
</organism>
<feature type="transmembrane region" description="Helical" evidence="1">
    <location>
        <begin position="105"/>
        <end position="126"/>
    </location>
</feature>
<dbReference type="STRING" id="33007.HMPREF3198_00673"/>
<keyword evidence="1" id="KW-1133">Transmembrane helix</keyword>
<feature type="transmembrane region" description="Helical" evidence="1">
    <location>
        <begin position="12"/>
        <end position="33"/>
    </location>
</feature>
<dbReference type="Proteomes" id="UP000235122">
    <property type="component" value="Unassembled WGS sequence"/>
</dbReference>
<dbReference type="InterPro" id="IPR050583">
    <property type="entry name" value="Mycobacterial_A85_antigen"/>
</dbReference>
<dbReference type="Pfam" id="PF00756">
    <property type="entry name" value="Esterase"/>
    <property type="match status" value="1"/>
</dbReference>